<dbReference type="GO" id="GO:0016740">
    <property type="term" value="F:transferase activity"/>
    <property type="evidence" value="ECO:0007669"/>
    <property type="project" value="UniProtKB-KW"/>
</dbReference>
<dbReference type="SUPFAM" id="SSF53448">
    <property type="entry name" value="Nucleotide-diphospho-sugar transferases"/>
    <property type="match status" value="1"/>
</dbReference>
<dbReference type="InterPro" id="IPR050834">
    <property type="entry name" value="Glycosyltransf_2"/>
</dbReference>
<organism evidence="2 3">
    <name type="scientific">Paraflavitalea soli</name>
    <dbReference type="NCBI Taxonomy" id="2315862"/>
    <lineage>
        <taxon>Bacteria</taxon>
        <taxon>Pseudomonadati</taxon>
        <taxon>Bacteroidota</taxon>
        <taxon>Chitinophagia</taxon>
        <taxon>Chitinophagales</taxon>
        <taxon>Chitinophagaceae</taxon>
        <taxon>Paraflavitalea</taxon>
    </lineage>
</organism>
<dbReference type="InterPro" id="IPR001173">
    <property type="entry name" value="Glyco_trans_2-like"/>
</dbReference>
<dbReference type="Pfam" id="PF00535">
    <property type="entry name" value="Glycos_transf_2"/>
    <property type="match status" value="1"/>
</dbReference>
<gene>
    <name evidence="2" type="ORF">D3H65_16900</name>
</gene>
<dbReference type="Gene3D" id="3.90.550.10">
    <property type="entry name" value="Spore Coat Polysaccharide Biosynthesis Protein SpsA, Chain A"/>
    <property type="match status" value="1"/>
</dbReference>
<dbReference type="PANTHER" id="PTHR43685">
    <property type="entry name" value="GLYCOSYLTRANSFERASE"/>
    <property type="match status" value="1"/>
</dbReference>
<protein>
    <submittedName>
        <fullName evidence="2">Glycosyltransferase family 2 protein</fullName>
    </submittedName>
</protein>
<evidence type="ECO:0000313" key="3">
    <source>
        <dbReference type="Proteomes" id="UP000263900"/>
    </source>
</evidence>
<dbReference type="RefSeq" id="WP_119051433.1">
    <property type="nucleotide sequence ID" value="NZ_CP032157.1"/>
</dbReference>
<dbReference type="AlphaFoldDB" id="A0A3B7MM69"/>
<keyword evidence="3" id="KW-1185">Reference proteome</keyword>
<name>A0A3B7MM69_9BACT</name>
<evidence type="ECO:0000313" key="2">
    <source>
        <dbReference type="EMBL" id="AXY75552.1"/>
    </source>
</evidence>
<feature type="domain" description="Glycosyltransferase 2-like" evidence="1">
    <location>
        <begin position="3"/>
        <end position="136"/>
    </location>
</feature>
<dbReference type="PANTHER" id="PTHR43685:SF11">
    <property type="entry name" value="GLYCOSYLTRANSFERASE TAGX-RELATED"/>
    <property type="match status" value="1"/>
</dbReference>
<dbReference type="CDD" id="cd00761">
    <property type="entry name" value="Glyco_tranf_GTA_type"/>
    <property type="match status" value="1"/>
</dbReference>
<dbReference type="InterPro" id="IPR029044">
    <property type="entry name" value="Nucleotide-diphossugar_trans"/>
</dbReference>
<sequence>MISIITPTYNRAVLVQTTIRSILNQTYKDWELIIVDDGSSDNTEDAIQPFLADERVKYIKKHNSGQADSLNTGGLHATGDFITFLDSDDEAYPHWLQTVHDHIKEDTGILCVGAMRKYPNGTLTREGMNEFRFFGKTIYLKFTCGSLFIRRFIFNDIKGYDATLRSNIQTDLGYRLLSWLRHSPLKTVVVNDYLVQINVHEGERIRTNWGRRREGGIQFIKKHYGFIYENDKKEIANIYSTIAYSSYKLKQRNESVKYLFKAIRHNPVRWVNYMRVLKYAFL</sequence>
<dbReference type="EMBL" id="CP032157">
    <property type="protein sequence ID" value="AXY75552.1"/>
    <property type="molecule type" value="Genomic_DNA"/>
</dbReference>
<dbReference type="Proteomes" id="UP000263900">
    <property type="component" value="Chromosome"/>
</dbReference>
<dbReference type="KEGG" id="pseg:D3H65_16900"/>
<keyword evidence="2" id="KW-0808">Transferase</keyword>
<proteinExistence type="predicted"/>
<reference evidence="2 3" key="1">
    <citation type="submission" date="2018-09" db="EMBL/GenBank/DDBJ databases">
        <title>Genome sequencing of strain 6GH32-13.</title>
        <authorList>
            <person name="Weon H.-Y."/>
            <person name="Heo J."/>
            <person name="Kwon S.-W."/>
        </authorList>
    </citation>
    <scope>NUCLEOTIDE SEQUENCE [LARGE SCALE GENOMIC DNA]</scope>
    <source>
        <strain evidence="2 3">5GH32-13</strain>
    </source>
</reference>
<dbReference type="OrthoDB" id="9770457at2"/>
<accession>A0A3B7MM69</accession>
<evidence type="ECO:0000259" key="1">
    <source>
        <dbReference type="Pfam" id="PF00535"/>
    </source>
</evidence>